<dbReference type="InterPro" id="IPR015943">
    <property type="entry name" value="WD40/YVTN_repeat-like_dom_sf"/>
</dbReference>
<reference evidence="3" key="1">
    <citation type="journal article" date="2020" name="Stud. Mycol.">
        <title>101 Dothideomycetes genomes: a test case for predicting lifestyles and emergence of pathogens.</title>
        <authorList>
            <person name="Haridas S."/>
            <person name="Albert R."/>
            <person name="Binder M."/>
            <person name="Bloem J."/>
            <person name="Labutti K."/>
            <person name="Salamov A."/>
            <person name="Andreopoulos B."/>
            <person name="Baker S."/>
            <person name="Barry K."/>
            <person name="Bills G."/>
            <person name="Bluhm B."/>
            <person name="Cannon C."/>
            <person name="Castanera R."/>
            <person name="Culley D."/>
            <person name="Daum C."/>
            <person name="Ezra D."/>
            <person name="Gonzalez J."/>
            <person name="Henrissat B."/>
            <person name="Kuo A."/>
            <person name="Liang C."/>
            <person name="Lipzen A."/>
            <person name="Lutzoni F."/>
            <person name="Magnuson J."/>
            <person name="Mondo S."/>
            <person name="Nolan M."/>
            <person name="Ohm R."/>
            <person name="Pangilinan J."/>
            <person name="Park H.-J."/>
            <person name="Ramirez L."/>
            <person name="Alfaro M."/>
            <person name="Sun H."/>
            <person name="Tritt A."/>
            <person name="Yoshinaga Y."/>
            <person name="Zwiers L.-H."/>
            <person name="Turgeon B."/>
            <person name="Goodwin S."/>
            <person name="Spatafora J."/>
            <person name="Crous P."/>
            <person name="Grigoriev I."/>
        </authorList>
    </citation>
    <scope>NUCLEOTIDE SEQUENCE</scope>
    <source>
        <strain evidence="3">CBS 269.34</strain>
    </source>
</reference>
<dbReference type="Gene3D" id="2.130.10.10">
    <property type="entry name" value="YVTN repeat-like/Quinoprotein amine dehydrogenase"/>
    <property type="match status" value="1"/>
</dbReference>
<feature type="domain" description="DUF7165" evidence="2">
    <location>
        <begin position="94"/>
        <end position="400"/>
    </location>
</feature>
<evidence type="ECO:0000313" key="4">
    <source>
        <dbReference type="Proteomes" id="UP000799750"/>
    </source>
</evidence>
<feature type="compositionally biased region" description="Pro residues" evidence="1">
    <location>
        <begin position="699"/>
        <end position="711"/>
    </location>
</feature>
<dbReference type="EMBL" id="MU004181">
    <property type="protein sequence ID" value="KAF2502531.1"/>
    <property type="molecule type" value="Genomic_DNA"/>
</dbReference>
<feature type="region of interest" description="Disordered" evidence="1">
    <location>
        <begin position="61"/>
        <end position="93"/>
    </location>
</feature>
<evidence type="ECO:0000259" key="2">
    <source>
        <dbReference type="Pfam" id="PF23749"/>
    </source>
</evidence>
<dbReference type="SUPFAM" id="SSF82171">
    <property type="entry name" value="DPP6 N-terminal domain-like"/>
    <property type="match status" value="1"/>
</dbReference>
<keyword evidence="4" id="KW-1185">Reference proteome</keyword>
<feature type="region of interest" description="Disordered" evidence="1">
    <location>
        <begin position="851"/>
        <end position="882"/>
    </location>
</feature>
<proteinExistence type="predicted"/>
<feature type="compositionally biased region" description="Basic and acidic residues" evidence="1">
    <location>
        <begin position="20"/>
        <end position="38"/>
    </location>
</feature>
<feature type="region of interest" description="Disordered" evidence="1">
    <location>
        <begin position="544"/>
        <end position="592"/>
    </location>
</feature>
<evidence type="ECO:0000256" key="1">
    <source>
        <dbReference type="SAM" id="MobiDB-lite"/>
    </source>
</evidence>
<dbReference type="AlphaFoldDB" id="A0A6A6RD86"/>
<evidence type="ECO:0000313" key="3">
    <source>
        <dbReference type="EMBL" id="KAF2502531.1"/>
    </source>
</evidence>
<dbReference type="Pfam" id="PF23749">
    <property type="entry name" value="DUF7165"/>
    <property type="match status" value="1"/>
</dbReference>
<feature type="region of interest" description="Disordered" evidence="1">
    <location>
        <begin position="1"/>
        <end position="48"/>
    </location>
</feature>
<feature type="compositionally biased region" description="Low complexity" evidence="1">
    <location>
        <begin position="39"/>
        <end position="48"/>
    </location>
</feature>
<feature type="compositionally biased region" description="Low complexity" evidence="1">
    <location>
        <begin position="798"/>
        <end position="810"/>
    </location>
</feature>
<feature type="region of interest" description="Disordered" evidence="1">
    <location>
        <begin position="918"/>
        <end position="959"/>
    </location>
</feature>
<name>A0A6A6RD86_9PEZI</name>
<feature type="compositionally biased region" description="Low complexity" evidence="1">
    <location>
        <begin position="61"/>
        <end position="73"/>
    </location>
</feature>
<feature type="compositionally biased region" description="Pro residues" evidence="1">
    <location>
        <begin position="661"/>
        <end position="676"/>
    </location>
</feature>
<dbReference type="Proteomes" id="UP000799750">
    <property type="component" value="Unassembled WGS sequence"/>
</dbReference>
<dbReference type="OrthoDB" id="3925024at2759"/>
<feature type="compositionally biased region" description="Polar residues" evidence="1">
    <location>
        <begin position="933"/>
        <end position="947"/>
    </location>
</feature>
<dbReference type="InterPro" id="IPR055589">
    <property type="entry name" value="DUF7165"/>
</dbReference>
<protein>
    <recommendedName>
        <fullName evidence="2">DUF7165 domain-containing protein</fullName>
    </recommendedName>
</protein>
<organism evidence="3 4">
    <name type="scientific">Lophium mytilinum</name>
    <dbReference type="NCBI Taxonomy" id="390894"/>
    <lineage>
        <taxon>Eukaryota</taxon>
        <taxon>Fungi</taxon>
        <taxon>Dikarya</taxon>
        <taxon>Ascomycota</taxon>
        <taxon>Pezizomycotina</taxon>
        <taxon>Dothideomycetes</taxon>
        <taxon>Pleosporomycetidae</taxon>
        <taxon>Mytilinidiales</taxon>
        <taxon>Mytilinidiaceae</taxon>
        <taxon>Lophium</taxon>
    </lineage>
</organism>
<accession>A0A6A6RD86</accession>
<feature type="compositionally biased region" description="Polar residues" evidence="1">
    <location>
        <begin position="715"/>
        <end position="726"/>
    </location>
</feature>
<feature type="region of interest" description="Disordered" evidence="1">
    <location>
        <begin position="648"/>
        <end position="836"/>
    </location>
</feature>
<sequence length="969" mass="105441">MDRKASLASLHVRIPTVPDAGRDEERSEDVPSVVHHDGSSSSVALSTDDLDVPLDTTVDTSLSSSELSANSTARTSAMTDDEQPAKLRQGHSSPKTTILDLISSTASSSALPESFGFSVSRKGSLIAIYGATNIWLINATQLPRLFTRILEVRRKPVALDILDDGTLLAVLSTPSKVDVYRLPSEGDQPIVKERTILLEYDSKSIALTPEGFVLATGNEFGIEVMSLAPNATEANKRYVSSPRMDTLQFSDDGRTLLATTFARQSGTSTIFTVHGAFDGPFTEEGLPIQQEVDKAWTTQILFPEKIKVARQASLLPDTSTGQINEMFAFDATEGSWGIFDLADLTFTEQKDFLPEEQRWTRAEFLDDALPAVSPKADHVAIALRKQNTTSIWFYRIPESAIGEDPSYKLNAEHGSEQSPLEPCACIPVLQGDASMHQEIAALRWTTIPDNPNVERLIAIGNVSRGITFGGDEELRPLSHSSSGVVVVMDFDRSKTGITDNPVPIRTTYDLDTLLPGEKLPEETIEFEREVELVRTRTVAQRRTVDRAATRSARNSRALGRSQTTASREAAASERMPPLPTITRDEAEDDELDGDEAQAAFEVPYDHSQPRSQMSLQRAATVAAVSPANRRHLRALPFRPLDYRRADGTREMPHESDADNWVPPPPPYTPNADPPGPEAASISLTHPVDPRSNIGSLLRLPPPMPTNVPPLPSIIQPAQTPTDSMSTEPLIPPPVLPLTGRPAPTSSSRAIPIGPSAVLMASSTETPSLNVPERRPSLVHPSTYPGPRSPPVSRVALGSRSRASPSSPQSANPGQEYFPRSAATPTRRPSHLTSHLPTLANMRNDANPMLSEHARPARHHPSQQQLASLDRRLSRRGTRRVASAEPLSVHNNGLSAASGGQHTRRPMLPSLITVPHAGVHSQNEPMTAPPRAQSRLQSRVQSHAQSRLQHVHPSTEDASPGRKLLKCVVM</sequence>
<gene>
    <name evidence="3" type="ORF">BU16DRAFT_521246</name>
</gene>